<evidence type="ECO:0000256" key="3">
    <source>
        <dbReference type="ARBA" id="ARBA00023002"/>
    </source>
</evidence>
<evidence type="ECO:0000313" key="5">
    <source>
        <dbReference type="EMBL" id="MFC7599080.1"/>
    </source>
</evidence>
<dbReference type="Pfam" id="PF03358">
    <property type="entry name" value="FMN_red"/>
    <property type="match status" value="1"/>
</dbReference>
<dbReference type="SUPFAM" id="SSF52218">
    <property type="entry name" value="Flavoproteins"/>
    <property type="match status" value="1"/>
</dbReference>
<keyword evidence="1" id="KW-0285">Flavoprotein</keyword>
<keyword evidence="2" id="KW-0288">FMN</keyword>
<evidence type="ECO:0000256" key="1">
    <source>
        <dbReference type="ARBA" id="ARBA00022630"/>
    </source>
</evidence>
<dbReference type="InterPro" id="IPR005025">
    <property type="entry name" value="FMN_Rdtase-like_dom"/>
</dbReference>
<sequence>MALVVAVIGGPAPGSATAALAENVAERLELEGHTTVLISPADLPPAALIAGDSADPQIRSAIELIEQADGVVVTTPIFQASYSGLLKTFLDVLPPGALAGKAALPLANGGSRAHLLAVDYTLRPVLSALGCPQVGQGAFVLDTDIVRHSCGVSLTGASESRVAAVCRQFAHALIPDRTSVRSSDRSLF</sequence>
<proteinExistence type="predicted"/>
<protein>
    <submittedName>
        <fullName evidence="5">NAD(P)H-dependent oxidoreductase</fullName>
    </submittedName>
</protein>
<evidence type="ECO:0000259" key="4">
    <source>
        <dbReference type="Pfam" id="PF03358"/>
    </source>
</evidence>
<feature type="domain" description="NADPH-dependent FMN reductase-like" evidence="4">
    <location>
        <begin position="4"/>
        <end position="143"/>
    </location>
</feature>
<dbReference type="Gene3D" id="3.40.50.360">
    <property type="match status" value="1"/>
</dbReference>
<evidence type="ECO:0000256" key="2">
    <source>
        <dbReference type="ARBA" id="ARBA00022643"/>
    </source>
</evidence>
<comment type="caution">
    <text evidence="5">The sequence shown here is derived from an EMBL/GenBank/DDBJ whole genome shotgun (WGS) entry which is preliminary data.</text>
</comment>
<keyword evidence="6" id="KW-1185">Reference proteome</keyword>
<dbReference type="PANTHER" id="PTHR43408">
    <property type="entry name" value="FMN REDUCTASE (NADPH)"/>
    <property type="match status" value="1"/>
</dbReference>
<dbReference type="InterPro" id="IPR051814">
    <property type="entry name" value="NAD(P)H-dep_FMN_reductase"/>
</dbReference>
<evidence type="ECO:0000313" key="6">
    <source>
        <dbReference type="Proteomes" id="UP001596514"/>
    </source>
</evidence>
<accession>A0ABW2SS27</accession>
<dbReference type="EMBL" id="JBHTEE010000001">
    <property type="protein sequence ID" value="MFC7599080.1"/>
    <property type="molecule type" value="Genomic_DNA"/>
</dbReference>
<organism evidence="5 6">
    <name type="scientific">Streptosporangium amethystogenes subsp. fukuiense</name>
    <dbReference type="NCBI Taxonomy" id="698418"/>
    <lineage>
        <taxon>Bacteria</taxon>
        <taxon>Bacillati</taxon>
        <taxon>Actinomycetota</taxon>
        <taxon>Actinomycetes</taxon>
        <taxon>Streptosporangiales</taxon>
        <taxon>Streptosporangiaceae</taxon>
        <taxon>Streptosporangium</taxon>
    </lineage>
</organism>
<dbReference type="PANTHER" id="PTHR43408:SF1">
    <property type="entry name" value="FMN REDUCTASE (NADPH)"/>
    <property type="match status" value="1"/>
</dbReference>
<dbReference type="RefSeq" id="WP_343963368.1">
    <property type="nucleotide sequence ID" value="NZ_BAAAGK010000017.1"/>
</dbReference>
<name>A0ABW2SS27_9ACTN</name>
<keyword evidence="3" id="KW-0560">Oxidoreductase</keyword>
<dbReference type="InterPro" id="IPR029039">
    <property type="entry name" value="Flavoprotein-like_sf"/>
</dbReference>
<gene>
    <name evidence="5" type="ORF">ACFQVD_03025</name>
</gene>
<dbReference type="Proteomes" id="UP001596514">
    <property type="component" value="Unassembled WGS sequence"/>
</dbReference>
<reference evidence="6" key="1">
    <citation type="journal article" date="2019" name="Int. J. Syst. Evol. Microbiol.">
        <title>The Global Catalogue of Microorganisms (GCM) 10K type strain sequencing project: providing services to taxonomists for standard genome sequencing and annotation.</title>
        <authorList>
            <consortium name="The Broad Institute Genomics Platform"/>
            <consortium name="The Broad Institute Genome Sequencing Center for Infectious Disease"/>
            <person name="Wu L."/>
            <person name="Ma J."/>
        </authorList>
    </citation>
    <scope>NUCLEOTIDE SEQUENCE [LARGE SCALE GENOMIC DNA]</scope>
    <source>
        <strain evidence="6">JCM 10083</strain>
    </source>
</reference>